<dbReference type="EMBL" id="JAANYN010000009">
    <property type="protein sequence ID" value="NHE58875.1"/>
    <property type="molecule type" value="Genomic_DNA"/>
</dbReference>
<dbReference type="InterPro" id="IPR008927">
    <property type="entry name" value="6-PGluconate_DH-like_C_sf"/>
</dbReference>
<dbReference type="Pfam" id="PF00725">
    <property type="entry name" value="3HCDH"/>
    <property type="match status" value="1"/>
</dbReference>
<feature type="domain" description="3-hydroxyacyl-CoA dehydrogenase NAD binding" evidence="4">
    <location>
        <begin position="68"/>
        <end position="169"/>
    </location>
</feature>
<dbReference type="InterPro" id="IPR013328">
    <property type="entry name" value="6PGD_dom2"/>
</dbReference>
<keyword evidence="6" id="KW-1185">Reference proteome</keyword>
<dbReference type="SUPFAM" id="SSF48179">
    <property type="entry name" value="6-phosphogluconate dehydrogenase C-terminal domain-like"/>
    <property type="match status" value="1"/>
</dbReference>
<evidence type="ECO:0000259" key="4">
    <source>
        <dbReference type="Pfam" id="PF02737"/>
    </source>
</evidence>
<evidence type="ECO:0000256" key="2">
    <source>
        <dbReference type="SAM" id="MobiDB-lite"/>
    </source>
</evidence>
<dbReference type="PANTHER" id="PTHR48075">
    <property type="entry name" value="3-HYDROXYACYL-COA DEHYDROGENASE FAMILY PROTEIN"/>
    <property type="match status" value="1"/>
</dbReference>
<dbReference type="InterPro" id="IPR006176">
    <property type="entry name" value="3-OHacyl-CoA_DH_NAD-bd"/>
</dbReference>
<proteinExistence type="predicted"/>
<accession>A0ABX0HAE3</accession>
<evidence type="ECO:0000259" key="3">
    <source>
        <dbReference type="Pfam" id="PF00725"/>
    </source>
</evidence>
<evidence type="ECO:0000256" key="1">
    <source>
        <dbReference type="ARBA" id="ARBA00023002"/>
    </source>
</evidence>
<dbReference type="PANTHER" id="PTHR48075:SF5">
    <property type="entry name" value="3-HYDROXYBUTYRYL-COA DEHYDROGENASE"/>
    <property type="match status" value="1"/>
</dbReference>
<feature type="region of interest" description="Disordered" evidence="2">
    <location>
        <begin position="307"/>
        <end position="326"/>
    </location>
</feature>
<feature type="compositionally biased region" description="Polar residues" evidence="2">
    <location>
        <begin position="316"/>
        <end position="326"/>
    </location>
</feature>
<protein>
    <submittedName>
        <fullName evidence="5">3-hydroxyacyl-CoA dehydrogenase</fullName>
    </submittedName>
</protein>
<dbReference type="RefSeq" id="WP_166149691.1">
    <property type="nucleotide sequence ID" value="NZ_JAANYN010000009.1"/>
</dbReference>
<dbReference type="InterPro" id="IPR036291">
    <property type="entry name" value="NAD(P)-bd_dom_sf"/>
</dbReference>
<dbReference type="InterPro" id="IPR006108">
    <property type="entry name" value="3HC_DH_C"/>
</dbReference>
<name>A0ABX0HAE3_9BACT</name>
<sequence length="326" mass="37004">MNYLKCKVAVIGEGNMIPSVVCCLLRAGHQVKSFTSRDPAGEVRRLAEIAGFSCLGNGEWEKNLEGHPELADCAIVVALTPEKMEEKAAMLRKIEKVANQDTLIALNSESITLDQLQDQMQLPSRLVGLNWTYPAHQTLFAEVIANQQTDTEMTENLMTLVRETWDKDPYLLKRGMGIRSRLMAAMAREAFFLVDQGYVEVADIDRACRNDPGYYLPFAGNCRYMDLMGTFIYGIVMEDLNPELSRAREIPDQFNSLMEISLDQGRTSQGFYTHTVDENEKLELSFLEFSREMRSLMDRYPFPKGDYPEEVGVTAKQKNTSNNHKK</sequence>
<comment type="caution">
    <text evidence="5">The sequence shown here is derived from an EMBL/GenBank/DDBJ whole genome shotgun (WGS) entry which is preliminary data.</text>
</comment>
<dbReference type="Gene3D" id="1.10.1040.10">
    <property type="entry name" value="N-(1-d-carboxylethyl)-l-norvaline Dehydrogenase, domain 2"/>
    <property type="match status" value="1"/>
</dbReference>
<organism evidence="5 6">
    <name type="scientific">Cyclobacterium plantarum</name>
    <dbReference type="NCBI Taxonomy" id="2716263"/>
    <lineage>
        <taxon>Bacteria</taxon>
        <taxon>Pseudomonadati</taxon>
        <taxon>Bacteroidota</taxon>
        <taxon>Cytophagia</taxon>
        <taxon>Cytophagales</taxon>
        <taxon>Cyclobacteriaceae</taxon>
        <taxon>Cyclobacterium</taxon>
    </lineage>
</organism>
<evidence type="ECO:0000313" key="6">
    <source>
        <dbReference type="Proteomes" id="UP000649799"/>
    </source>
</evidence>
<dbReference type="Pfam" id="PF02737">
    <property type="entry name" value="3HCDH_N"/>
    <property type="match status" value="1"/>
</dbReference>
<dbReference type="SUPFAM" id="SSF51735">
    <property type="entry name" value="NAD(P)-binding Rossmann-fold domains"/>
    <property type="match status" value="1"/>
</dbReference>
<evidence type="ECO:0000313" key="5">
    <source>
        <dbReference type="EMBL" id="NHE58875.1"/>
    </source>
</evidence>
<feature type="domain" description="3-hydroxyacyl-CoA dehydrogenase C-terminal" evidence="3">
    <location>
        <begin position="180"/>
        <end position="273"/>
    </location>
</feature>
<dbReference type="Gene3D" id="3.40.50.720">
    <property type="entry name" value="NAD(P)-binding Rossmann-like Domain"/>
    <property type="match status" value="1"/>
</dbReference>
<dbReference type="Proteomes" id="UP000649799">
    <property type="component" value="Unassembled WGS sequence"/>
</dbReference>
<keyword evidence="1" id="KW-0560">Oxidoreductase</keyword>
<gene>
    <name evidence="5" type="ORF">G9Q97_18850</name>
</gene>
<reference evidence="5 6" key="1">
    <citation type="submission" date="2020-03" db="EMBL/GenBank/DDBJ databases">
        <title>Cyclobacterium plantarum sp. nov., a marine bacterium isolated from a coastal-marine wetland.</title>
        <authorList>
            <person name="Sanchez-Porro C."/>
            <person name="Ventosa A."/>
            <person name="Amoozegar M."/>
        </authorList>
    </citation>
    <scope>NUCLEOTIDE SEQUENCE [LARGE SCALE GENOMIC DNA]</scope>
    <source>
        <strain evidence="5 6">GBPx2</strain>
    </source>
</reference>